<evidence type="ECO:0000313" key="2">
    <source>
        <dbReference type="Proteomes" id="UP001176960"/>
    </source>
</evidence>
<dbReference type="EMBL" id="CATKSH010000005">
    <property type="protein sequence ID" value="CAI9120405.1"/>
    <property type="molecule type" value="Genomic_DNA"/>
</dbReference>
<dbReference type="AlphaFoldDB" id="A0AA35Y3P8"/>
<reference evidence="1" key="1">
    <citation type="submission" date="2023-03" db="EMBL/GenBank/DDBJ databases">
        <authorList>
            <person name="Cleenwerck I."/>
        </authorList>
    </citation>
    <scope>NUCLEOTIDE SEQUENCE</scope>
    <source>
        <strain evidence="1">LMG 32879</strain>
    </source>
</reference>
<dbReference type="Proteomes" id="UP001176960">
    <property type="component" value="Unassembled WGS sequence"/>
</dbReference>
<keyword evidence="2" id="KW-1185">Reference proteome</keyword>
<proteinExistence type="predicted"/>
<organism evidence="1 2">
    <name type="scientific">Brytella acorum</name>
    <dbReference type="NCBI Taxonomy" id="2959299"/>
    <lineage>
        <taxon>Bacteria</taxon>
        <taxon>Pseudomonadati</taxon>
        <taxon>Pseudomonadota</taxon>
        <taxon>Alphaproteobacteria</taxon>
        <taxon>Acetobacterales</taxon>
        <taxon>Acetobacteraceae</taxon>
        <taxon>Brytella</taxon>
    </lineage>
</organism>
<accession>A0AA35Y3P8</accession>
<protein>
    <submittedName>
        <fullName evidence="1">Uncharacterized protein</fullName>
    </submittedName>
</protein>
<evidence type="ECO:0000313" key="1">
    <source>
        <dbReference type="EMBL" id="CAI9120405.1"/>
    </source>
</evidence>
<gene>
    <name evidence="1" type="ORF">LMG32879_001237</name>
</gene>
<sequence length="79" mass="9188">MKLEASQLDIKKKQKLSAHCTNDIKREKTEALIFQALESWSPELKLNQKNLSKISGIQLRTIQKKWNEPEVQAMLSEHN</sequence>
<name>A0AA35Y3P8_9PROT</name>
<dbReference type="RefSeq" id="WP_289843318.1">
    <property type="nucleotide sequence ID" value="NZ_CATKSH010000005.1"/>
</dbReference>
<comment type="caution">
    <text evidence="1">The sequence shown here is derived from an EMBL/GenBank/DDBJ whole genome shotgun (WGS) entry which is preliminary data.</text>
</comment>